<organism evidence="1 2">
    <name type="scientific">Bowmanella pacifica</name>
    <dbReference type="NCBI Taxonomy" id="502051"/>
    <lineage>
        <taxon>Bacteria</taxon>
        <taxon>Pseudomonadati</taxon>
        <taxon>Pseudomonadota</taxon>
        <taxon>Gammaproteobacteria</taxon>
        <taxon>Alteromonadales</taxon>
        <taxon>Alteromonadaceae</taxon>
        <taxon>Bowmanella</taxon>
    </lineage>
</organism>
<dbReference type="RefSeq" id="WP_188695874.1">
    <property type="nucleotide sequence ID" value="NZ_BMLS01000004.1"/>
</dbReference>
<proteinExistence type="predicted"/>
<dbReference type="Proteomes" id="UP000606935">
    <property type="component" value="Unassembled WGS sequence"/>
</dbReference>
<reference evidence="1" key="2">
    <citation type="submission" date="2020-09" db="EMBL/GenBank/DDBJ databases">
        <authorList>
            <person name="Sun Q."/>
            <person name="Zhou Y."/>
        </authorList>
    </citation>
    <scope>NUCLEOTIDE SEQUENCE</scope>
    <source>
        <strain evidence="1">CGMCC 1.7086</strain>
    </source>
</reference>
<gene>
    <name evidence="1" type="ORF">GCM10010982_26100</name>
</gene>
<protein>
    <submittedName>
        <fullName evidence="1">Uncharacterized protein</fullName>
    </submittedName>
</protein>
<accession>A0A918DL69</accession>
<dbReference type="AlphaFoldDB" id="A0A918DL69"/>
<comment type="caution">
    <text evidence="1">The sequence shown here is derived from an EMBL/GenBank/DDBJ whole genome shotgun (WGS) entry which is preliminary data.</text>
</comment>
<keyword evidence="2" id="KW-1185">Reference proteome</keyword>
<reference evidence="1" key="1">
    <citation type="journal article" date="2014" name="Int. J. Syst. Evol. Microbiol.">
        <title>Complete genome sequence of Corynebacterium casei LMG S-19264T (=DSM 44701T), isolated from a smear-ripened cheese.</title>
        <authorList>
            <consortium name="US DOE Joint Genome Institute (JGI-PGF)"/>
            <person name="Walter F."/>
            <person name="Albersmeier A."/>
            <person name="Kalinowski J."/>
            <person name="Ruckert C."/>
        </authorList>
    </citation>
    <scope>NUCLEOTIDE SEQUENCE</scope>
    <source>
        <strain evidence="1">CGMCC 1.7086</strain>
    </source>
</reference>
<evidence type="ECO:0000313" key="1">
    <source>
        <dbReference type="EMBL" id="GGO71098.1"/>
    </source>
</evidence>
<dbReference type="EMBL" id="BMLS01000004">
    <property type="protein sequence ID" value="GGO71098.1"/>
    <property type="molecule type" value="Genomic_DNA"/>
</dbReference>
<name>A0A918DL69_9ALTE</name>
<evidence type="ECO:0000313" key="2">
    <source>
        <dbReference type="Proteomes" id="UP000606935"/>
    </source>
</evidence>
<sequence length="227" mass="25882">MRWYEKSNLDGSNAAFIAVYFPAKNHIESFKWHSGAGRATLVRAVTHPLTNNVTSFVVYRLNAQGEQRQTASLLAHDGYLQIELNAQQMQFALGGQYWHSYDFDFASLSGFVAHKADKQSTMTFERLDFDFRQKPGQFKSFGEVQLQFIGEVQRDGRDSLHYRIGGVGLSGKQGDIWFDKQRHGLIGYVIPLGDEPGYDSVRLRLLDVQTLEPSAWQAFQMQQLQTH</sequence>